<proteinExistence type="predicted"/>
<dbReference type="Gene3D" id="3.90.1410.10">
    <property type="entry name" value="set domain protein methyltransferase, domain 1"/>
    <property type="match status" value="1"/>
</dbReference>
<evidence type="ECO:0000313" key="2">
    <source>
        <dbReference type="EMBL" id="CAK7905417.1"/>
    </source>
</evidence>
<reference evidence="2 3" key="1">
    <citation type="submission" date="2024-01" db="EMBL/GenBank/DDBJ databases">
        <authorList>
            <consortium name="Genoscope - CEA"/>
            <person name="William W."/>
        </authorList>
    </citation>
    <scope>NUCLEOTIDE SEQUENCE [LARGE SCALE GENOMIC DNA]</scope>
    <source>
        <strain evidence="2 3">29B2s-10</strain>
    </source>
</reference>
<evidence type="ECO:0000313" key="3">
    <source>
        <dbReference type="Proteomes" id="UP001497600"/>
    </source>
</evidence>
<dbReference type="InterPro" id="IPR050600">
    <property type="entry name" value="SETD3_SETD6_MTase"/>
</dbReference>
<feature type="compositionally biased region" description="Acidic residues" evidence="1">
    <location>
        <begin position="338"/>
        <end position="385"/>
    </location>
</feature>
<keyword evidence="3" id="KW-1185">Reference proteome</keyword>
<dbReference type="PANTHER" id="PTHR13271">
    <property type="entry name" value="UNCHARACTERIZED PUTATIVE METHYLTRANSFERASE"/>
    <property type="match status" value="1"/>
</dbReference>
<dbReference type="SUPFAM" id="SSF82199">
    <property type="entry name" value="SET domain"/>
    <property type="match status" value="1"/>
</dbReference>
<dbReference type="EMBL" id="OZ004256">
    <property type="protein sequence ID" value="CAK7905417.1"/>
    <property type="molecule type" value="Genomic_DNA"/>
</dbReference>
<sequence>MLTYEEKATLLNSWLSRNAFWNTDVVEIEATEEGLEVVPSPQAEGLDDRPLLRIPKGNILSIKNASINNLLEDWAESELLAKLDKMMDQEEEGNVDDDNDDDDDERVNLKDVDVHSLVLALIYEHSVGNKSPWYEFIASIEVEEQPLPLNMWKEEDKKLLYNSECDLLHMLDGGDVVRLLEECRKFAEGNKEFVDIPEVFERVEHKKQEQEKLELFGKFLQVVFSKSLYIDGFHGLALVPGADLFNRSKFEIDFVKEEEVCEICGEEECEHEEDDEEEEIVVDEDDEEGLEIESGEVGEDDEEMDVDEEGPEITEGDITFGDVSFGDDYSDSERAPEWELEETEGESGEDEDSDDTDGEDMVGNDGKEIDEDDEDEKNEVEEEVLVEITPEYITAMEEELEEEEHEEDEEEGEEEEGEEEEGEGEEDDEMEDDEADSPLVLSDDEDLSGERDDLFQQLVTAQCCDIIPLNYQYDKKFNNCGDMPNAHLLQRYGFVEEDNENDSCTLTVQMFSYLKKVEGPKKMLLDVKLQWYEEVGFEIVNELCQEDESGHDHKHGGECGDEGCEDEGCGDKECGDKECGDEGCGDKKCGDEGCGDDCGDEGCGEPSEPSISEPTSWELSPRVNFDGSPTPQTYALIKLILLPFNLFNAKFLNCASEKKLIRRIVERLLPNATSADQRRQESLDREHSETLKVFTSWCQDRLDRYKDDLTSSDYEALLNKKDLSEQKRMIYTMLKQEKEILSRGCSFSTE</sequence>
<feature type="compositionally biased region" description="Acidic residues" evidence="1">
    <location>
        <begin position="266"/>
        <end position="315"/>
    </location>
</feature>
<dbReference type="InterPro" id="IPR046341">
    <property type="entry name" value="SET_dom_sf"/>
</dbReference>
<feature type="region of interest" description="Disordered" evidence="1">
    <location>
        <begin position="266"/>
        <end position="446"/>
    </location>
</feature>
<accession>A0ABP0EBU5</accession>
<gene>
    <name evidence="2" type="ORF">CAAN4_D13982</name>
</gene>
<evidence type="ECO:0008006" key="4">
    <source>
        <dbReference type="Google" id="ProtNLM"/>
    </source>
</evidence>
<feature type="compositionally biased region" description="Acidic residues" evidence="1">
    <location>
        <begin position="396"/>
        <end position="446"/>
    </location>
</feature>
<dbReference type="PANTHER" id="PTHR13271:SF34">
    <property type="entry name" value="N-LYSINE METHYLTRANSFERASE SETD6"/>
    <property type="match status" value="1"/>
</dbReference>
<evidence type="ECO:0000256" key="1">
    <source>
        <dbReference type="SAM" id="MobiDB-lite"/>
    </source>
</evidence>
<name>A0ABP0EBU5_9ASCO</name>
<organism evidence="2 3">
    <name type="scientific">[Candida] anglica</name>
    <dbReference type="NCBI Taxonomy" id="148631"/>
    <lineage>
        <taxon>Eukaryota</taxon>
        <taxon>Fungi</taxon>
        <taxon>Dikarya</taxon>
        <taxon>Ascomycota</taxon>
        <taxon>Saccharomycotina</taxon>
        <taxon>Pichiomycetes</taxon>
        <taxon>Debaryomycetaceae</taxon>
        <taxon>Kurtzmaniella</taxon>
    </lineage>
</organism>
<dbReference type="Proteomes" id="UP001497600">
    <property type="component" value="Chromosome D"/>
</dbReference>
<protein>
    <recommendedName>
        <fullName evidence="4">SET domain-containing protein</fullName>
    </recommendedName>
</protein>